<gene>
    <name evidence="2" type="ORF">CWB73_19670</name>
</gene>
<keyword evidence="1" id="KW-0472">Membrane</keyword>
<dbReference type="Proteomes" id="UP000307362">
    <property type="component" value="Unassembled WGS sequence"/>
</dbReference>
<evidence type="ECO:0000313" key="3">
    <source>
        <dbReference type="Proteomes" id="UP000307362"/>
    </source>
</evidence>
<keyword evidence="1" id="KW-0812">Transmembrane</keyword>
<accession>A0A5S3YMV9</accession>
<feature type="transmembrane region" description="Helical" evidence="1">
    <location>
        <begin position="27"/>
        <end position="43"/>
    </location>
</feature>
<protein>
    <submittedName>
        <fullName evidence="2">Uncharacterized protein</fullName>
    </submittedName>
</protein>
<reference evidence="3" key="2">
    <citation type="submission" date="2019-06" db="EMBL/GenBank/DDBJ databases">
        <title>Co-occurence of chitin degradation, pigmentation and bioactivity in marine Pseudoalteromonas.</title>
        <authorList>
            <person name="Sonnenschein E.C."/>
            <person name="Bech P.K."/>
        </authorList>
    </citation>
    <scope>NUCLEOTIDE SEQUENCE [LARGE SCALE GENOMIC DNA]</scope>
    <source>
        <strain evidence="3">S1189</strain>
    </source>
</reference>
<dbReference type="AlphaFoldDB" id="A0A5S3YMV9"/>
<feature type="transmembrane region" description="Helical" evidence="1">
    <location>
        <begin position="77"/>
        <end position="96"/>
    </location>
</feature>
<feature type="transmembrane region" description="Helical" evidence="1">
    <location>
        <begin position="117"/>
        <end position="135"/>
    </location>
</feature>
<evidence type="ECO:0000313" key="2">
    <source>
        <dbReference type="EMBL" id="TMP77541.1"/>
    </source>
</evidence>
<evidence type="ECO:0000256" key="1">
    <source>
        <dbReference type="SAM" id="Phobius"/>
    </source>
</evidence>
<reference evidence="2 3" key="1">
    <citation type="submission" date="2017-12" db="EMBL/GenBank/DDBJ databases">
        <authorList>
            <person name="Paulsen S."/>
            <person name="Gram L.K."/>
        </authorList>
    </citation>
    <scope>NUCLEOTIDE SEQUENCE [LARGE SCALE GENOMIC DNA]</scope>
    <source>
        <strain evidence="2 3">S1189</strain>
    </source>
</reference>
<sequence length="161" mass="17902">MESKFKIVFFTLLFALLGSAFLKQDLITSTLFSFIAILFLMSGPEKTENILWLTIFSILVVFLIGSIIFAIQHSLEHYWYLPYVLSSLLLVYWGVINIKENKGVVLFLKNSAALQRVGVASLLLYPIAGLLSMSLNSAVDHMMGLALGLVLLTSNKLVKAN</sequence>
<dbReference type="OrthoDB" id="9802683at2"/>
<proteinExistence type="predicted"/>
<feature type="transmembrane region" description="Helical" evidence="1">
    <location>
        <begin position="50"/>
        <end position="71"/>
    </location>
</feature>
<keyword evidence="1" id="KW-1133">Transmembrane helix</keyword>
<dbReference type="EMBL" id="PNCM01000060">
    <property type="protein sequence ID" value="TMP77541.1"/>
    <property type="molecule type" value="Genomic_DNA"/>
</dbReference>
<name>A0A5S3YMV9_9GAMM</name>
<feature type="transmembrane region" description="Helical" evidence="1">
    <location>
        <begin position="5"/>
        <end position="21"/>
    </location>
</feature>
<dbReference type="RefSeq" id="WP_138569125.1">
    <property type="nucleotide sequence ID" value="NZ_PNCM01000060.1"/>
</dbReference>
<organism evidence="2 3">
    <name type="scientific">Pseudoalteromonas phenolica</name>
    <dbReference type="NCBI Taxonomy" id="161398"/>
    <lineage>
        <taxon>Bacteria</taxon>
        <taxon>Pseudomonadati</taxon>
        <taxon>Pseudomonadota</taxon>
        <taxon>Gammaproteobacteria</taxon>
        <taxon>Alteromonadales</taxon>
        <taxon>Pseudoalteromonadaceae</taxon>
        <taxon>Pseudoalteromonas</taxon>
    </lineage>
</organism>
<comment type="caution">
    <text evidence="2">The sequence shown here is derived from an EMBL/GenBank/DDBJ whole genome shotgun (WGS) entry which is preliminary data.</text>
</comment>